<dbReference type="AlphaFoldDB" id="A0A814MD93"/>
<name>A0A814MD93_ADIRI</name>
<evidence type="ECO:0000313" key="2">
    <source>
        <dbReference type="Proteomes" id="UP000663852"/>
    </source>
</evidence>
<gene>
    <name evidence="1" type="ORF">EDS130_LOCUS18734</name>
</gene>
<proteinExistence type="predicted"/>
<sequence>MLNKTLAMQLGNATPLPAPLDDQPTTIVFDTNRHIADHNTALTPFNGIVNYVLLHANFVEQLGKPHKWFNVVMIFPHMNEQEVYQFVQGHVLTHRSAELLHIFSTNNDANQLRALCRAKLASHDSVRNMSTMRIREICAQTNDLNIEYCERYRLQHENAGDIGIANLFASQRDRRIGLQLQYNAILRREIGQWIFP</sequence>
<organism evidence="1 2">
    <name type="scientific">Adineta ricciae</name>
    <name type="common">Rotifer</name>
    <dbReference type="NCBI Taxonomy" id="249248"/>
    <lineage>
        <taxon>Eukaryota</taxon>
        <taxon>Metazoa</taxon>
        <taxon>Spiralia</taxon>
        <taxon>Gnathifera</taxon>
        <taxon>Rotifera</taxon>
        <taxon>Eurotatoria</taxon>
        <taxon>Bdelloidea</taxon>
        <taxon>Adinetida</taxon>
        <taxon>Adinetidae</taxon>
        <taxon>Adineta</taxon>
    </lineage>
</organism>
<reference evidence="1" key="1">
    <citation type="submission" date="2021-02" db="EMBL/GenBank/DDBJ databases">
        <authorList>
            <person name="Nowell W R."/>
        </authorList>
    </citation>
    <scope>NUCLEOTIDE SEQUENCE</scope>
</reference>
<dbReference type="EMBL" id="CAJNOJ010000088">
    <property type="protein sequence ID" value="CAF1076792.1"/>
    <property type="molecule type" value="Genomic_DNA"/>
</dbReference>
<dbReference type="Proteomes" id="UP000663852">
    <property type="component" value="Unassembled WGS sequence"/>
</dbReference>
<accession>A0A814MD93</accession>
<protein>
    <submittedName>
        <fullName evidence="1">Uncharacterized protein</fullName>
    </submittedName>
</protein>
<evidence type="ECO:0000313" key="1">
    <source>
        <dbReference type="EMBL" id="CAF1076792.1"/>
    </source>
</evidence>
<comment type="caution">
    <text evidence="1">The sequence shown here is derived from an EMBL/GenBank/DDBJ whole genome shotgun (WGS) entry which is preliminary data.</text>
</comment>